<feature type="compositionally biased region" description="Acidic residues" evidence="6">
    <location>
        <begin position="49"/>
        <end position="58"/>
    </location>
</feature>
<evidence type="ECO:0000313" key="8">
    <source>
        <dbReference type="EMBL" id="TLC98269.1"/>
    </source>
</evidence>
<dbReference type="STRING" id="180332.GCA_000797495_03748"/>
<evidence type="ECO:0000256" key="4">
    <source>
        <dbReference type="ARBA" id="ARBA00023139"/>
    </source>
</evidence>
<dbReference type="Gene3D" id="3.40.190.10">
    <property type="entry name" value="Periplasmic binding protein-like II"/>
    <property type="match status" value="1"/>
</dbReference>
<comment type="caution">
    <text evidence="8">The sequence shown here is derived from an EMBL/GenBank/DDBJ whole genome shotgun (WGS) entry which is preliminary data.</text>
</comment>
<name>A0A4U8Q0R7_9FIRM</name>
<dbReference type="Proteomes" id="UP000306509">
    <property type="component" value="Unassembled WGS sequence"/>
</dbReference>
<dbReference type="RefSeq" id="WP_138003850.1">
    <property type="nucleotide sequence ID" value="NZ_JBHTNY010000006.1"/>
</dbReference>
<feature type="compositionally biased region" description="Polar residues" evidence="6">
    <location>
        <begin position="26"/>
        <end position="39"/>
    </location>
</feature>
<feature type="chain" id="PRO_5038699024" evidence="7">
    <location>
        <begin position="21"/>
        <end position="470"/>
    </location>
</feature>
<dbReference type="AlphaFoldDB" id="A0A4U8Q0R7"/>
<gene>
    <name evidence="8" type="primary">araN_6</name>
    <name evidence="8" type="ORF">DSM106044_04784</name>
</gene>
<dbReference type="InterPro" id="IPR050490">
    <property type="entry name" value="Bact_solute-bd_prot1"/>
</dbReference>
<keyword evidence="9" id="KW-1185">Reference proteome</keyword>
<dbReference type="EMBL" id="QGQD01000097">
    <property type="protein sequence ID" value="TLC98269.1"/>
    <property type="molecule type" value="Genomic_DNA"/>
</dbReference>
<evidence type="ECO:0000256" key="7">
    <source>
        <dbReference type="SAM" id="SignalP"/>
    </source>
</evidence>
<dbReference type="PROSITE" id="PS51257">
    <property type="entry name" value="PROKAR_LIPOPROTEIN"/>
    <property type="match status" value="1"/>
</dbReference>
<evidence type="ECO:0000256" key="6">
    <source>
        <dbReference type="SAM" id="MobiDB-lite"/>
    </source>
</evidence>
<keyword evidence="5" id="KW-0449">Lipoprotein</keyword>
<dbReference type="PANTHER" id="PTHR43649:SF33">
    <property type="entry name" value="POLYGALACTURONAN_RHAMNOGALACTURONAN-BINDING PROTEIN YTCQ"/>
    <property type="match status" value="1"/>
</dbReference>
<evidence type="ECO:0000256" key="1">
    <source>
        <dbReference type="ARBA" id="ARBA00022475"/>
    </source>
</evidence>
<keyword evidence="3" id="KW-0472">Membrane</keyword>
<dbReference type="SUPFAM" id="SSF53850">
    <property type="entry name" value="Periplasmic binding protein-like II"/>
    <property type="match status" value="1"/>
</dbReference>
<proteinExistence type="predicted"/>
<reference evidence="8 9" key="1">
    <citation type="journal article" date="2019" name="Anaerobe">
        <title>Detection of Robinsoniella peoriensis in multiple bone samples of a trauma patient.</title>
        <authorList>
            <person name="Schrottner P."/>
            <person name="Hartwich K."/>
            <person name="Bunk B."/>
            <person name="Schober I."/>
            <person name="Helbig S."/>
            <person name="Rudolph W.W."/>
            <person name="Gunzer F."/>
        </authorList>
    </citation>
    <scope>NUCLEOTIDE SEQUENCE [LARGE SCALE GENOMIC DNA]</scope>
    <source>
        <strain evidence="8 9">DSM 106044</strain>
    </source>
</reference>
<evidence type="ECO:0000313" key="9">
    <source>
        <dbReference type="Proteomes" id="UP000306509"/>
    </source>
</evidence>
<organism evidence="8 9">
    <name type="scientific">Robinsoniella peoriensis</name>
    <dbReference type="NCBI Taxonomy" id="180332"/>
    <lineage>
        <taxon>Bacteria</taxon>
        <taxon>Bacillati</taxon>
        <taxon>Bacillota</taxon>
        <taxon>Clostridia</taxon>
        <taxon>Lachnospirales</taxon>
        <taxon>Lachnospiraceae</taxon>
        <taxon>Robinsoniella</taxon>
    </lineage>
</organism>
<evidence type="ECO:0000256" key="3">
    <source>
        <dbReference type="ARBA" id="ARBA00023136"/>
    </source>
</evidence>
<keyword evidence="2 7" id="KW-0732">Signal</keyword>
<keyword evidence="1" id="KW-1003">Cell membrane</keyword>
<dbReference type="Pfam" id="PF01547">
    <property type="entry name" value="SBP_bac_1"/>
    <property type="match status" value="1"/>
</dbReference>
<dbReference type="PANTHER" id="PTHR43649">
    <property type="entry name" value="ARABINOSE-BINDING PROTEIN-RELATED"/>
    <property type="match status" value="1"/>
</dbReference>
<dbReference type="InterPro" id="IPR006059">
    <property type="entry name" value="SBP"/>
</dbReference>
<evidence type="ECO:0000256" key="5">
    <source>
        <dbReference type="ARBA" id="ARBA00023288"/>
    </source>
</evidence>
<feature type="signal peptide" evidence="7">
    <location>
        <begin position="1"/>
        <end position="20"/>
    </location>
</feature>
<keyword evidence="4" id="KW-0564">Palmitate</keyword>
<accession>A0A4U8Q0R7</accession>
<feature type="region of interest" description="Disordered" evidence="6">
    <location>
        <begin position="22"/>
        <end position="67"/>
    </location>
</feature>
<sequence precursor="true">MRRKLISTLLCVSMAVTMLTGCGGKESSSASGTEGTNTSSKEDASSENADGEEADSETEVVTTTGDANGTHFDMWTFVEMHSQFYSNMVQKWNEENPDKTIEVTFTTYPFADMHNKLTLALQSGEGAPDLCDVEVGQFPNFLQGEVQFKELNSFMEPYTKDIVQSRIDLYSKDGKNYGVPTHVGATVMFYNTKILDQYGIDYTQIKTWDDYTQAGKKLAEASEGKVRMTSVDTAGTDWLSLSMAEYGEDWTDEQGTADVTIDSVNKMLTMQQDWLDEGIAMVSPGGHVDMEEGYANVADGNIASFPKAMWFMSRFLNYMPEMTDTWAIAPCPVYEEGQNRSVGIGGTGTVVTNQCESADLAAEFLAWAKLSEEGEKKIWEDLGFDTCNTKIWTDKSITEDTSNKYISYFKTNPFDTLNEIKDEIGIVKVVTITPTIGEVFNNTTLNAILEDRQDVTEALQEAQDNVSLEQ</sequence>
<protein>
    <submittedName>
        <fullName evidence="8">Putative arabinose-binding protein</fullName>
    </submittedName>
</protein>
<evidence type="ECO:0000256" key="2">
    <source>
        <dbReference type="ARBA" id="ARBA00022729"/>
    </source>
</evidence>